<evidence type="ECO:0000313" key="8">
    <source>
        <dbReference type="EMBL" id="EFD92894.1"/>
    </source>
</evidence>
<dbReference type="GO" id="GO:0046872">
    <property type="term" value="F:metal ion binding"/>
    <property type="evidence" value="ECO:0007669"/>
    <property type="project" value="UniProtKB-KW"/>
</dbReference>
<keyword evidence="5 6" id="KW-0411">Iron-sulfur</keyword>
<dbReference type="SUPFAM" id="SSF52540">
    <property type="entry name" value="P-loop containing nucleoside triphosphate hydrolases"/>
    <property type="match status" value="1"/>
</dbReference>
<dbReference type="Pfam" id="PF01883">
    <property type="entry name" value="FeS_assembly_P"/>
    <property type="match status" value="1"/>
</dbReference>
<dbReference type="EMBL" id="GG745551">
    <property type="protein sequence ID" value="EFD92894.1"/>
    <property type="molecule type" value="Genomic_DNA"/>
</dbReference>
<dbReference type="Proteomes" id="UP000009376">
    <property type="component" value="Unassembled WGS sequence"/>
</dbReference>
<proteinExistence type="inferred from homology"/>
<comment type="subunit">
    <text evidence="6">Homodimer.</text>
</comment>
<dbReference type="GO" id="GO:0016226">
    <property type="term" value="P:iron-sulfur cluster assembly"/>
    <property type="evidence" value="ECO:0007669"/>
    <property type="project" value="InterPro"/>
</dbReference>
<evidence type="ECO:0000256" key="4">
    <source>
        <dbReference type="ARBA" id="ARBA00023004"/>
    </source>
</evidence>
<dbReference type="Gene3D" id="3.40.50.300">
    <property type="entry name" value="P-loop containing nucleotide triphosphate hydrolases"/>
    <property type="match status" value="1"/>
</dbReference>
<dbReference type="Pfam" id="PF10609">
    <property type="entry name" value="ParA"/>
    <property type="match status" value="1"/>
</dbReference>
<reference evidence="8 9" key="1">
    <citation type="journal article" date="2010" name="Proc. Natl. Acad. Sci. U.S.A.">
        <title>Enigmatic, ultrasmall, uncultivated Archaea.</title>
        <authorList>
            <person name="Baker B.J."/>
            <person name="Comolli L.R."/>
            <person name="Dick G.J."/>
            <person name="Hauser L.J."/>
            <person name="Hyatt D."/>
            <person name="Dill B.D."/>
            <person name="Land M.L."/>
            <person name="Verberkmoes N.C."/>
            <person name="Hettich R.L."/>
            <person name="Banfield J.F."/>
        </authorList>
    </citation>
    <scope>NUCLEOTIDE SEQUENCE [LARGE SCALE GENOMIC DNA]</scope>
</reference>
<comment type="function">
    <text evidence="6">Binds and transfers iron-sulfur (Fe-S) clusters to target apoproteins. Can hydrolyze ATP.</text>
</comment>
<name>D6GV93_PARA5</name>
<comment type="similarity">
    <text evidence="6">Belongs to the Mrp/NBP35 ATP-binding proteins family.</text>
</comment>
<evidence type="ECO:0000256" key="6">
    <source>
        <dbReference type="HAMAP-Rule" id="MF_02040"/>
    </source>
</evidence>
<keyword evidence="2 6" id="KW-0547">Nucleotide-binding</keyword>
<dbReference type="GO" id="GO:0140663">
    <property type="term" value="F:ATP-dependent FeS chaperone activity"/>
    <property type="evidence" value="ECO:0007669"/>
    <property type="project" value="InterPro"/>
</dbReference>
<protein>
    <recommendedName>
        <fullName evidence="6">Iron-sulfur cluster carrier protein</fullName>
    </recommendedName>
</protein>
<evidence type="ECO:0000259" key="7">
    <source>
        <dbReference type="Pfam" id="PF01883"/>
    </source>
</evidence>
<sequence length="341" mass="37259">MKVEGDKLKEILALIESIKDPEIGISIVKLRMIDSIEDNEDKITVNVKLTVPGCPLSSTIEKDIKAALKSQGYADVEVNFGFMTKEELEDIKNVIRKERISMPESIERYETKKLKHIIAVYSAKGGVGKSTVVKLLSQTAKSLGYKTGILDCDISGPSIASLFNIKKQAYANESGKIMPNVNEGISIIGVDMLTNVEAIIWRGPLVSSAIKQMYNDTEWGDLDILLLDLPPGTSDAPITVFQSIPVDGVVVVTTPQELSNIVGKKTLVVAKSLNIPVIGVIENMSYFVCKDCGAVNYLGKSDEKIDLPILAKLPFFMDSNPTEESKSQLKVAIGRIINTKK</sequence>
<dbReference type="InterPro" id="IPR034904">
    <property type="entry name" value="FSCA_dom_sf"/>
</dbReference>
<accession>D6GV93</accession>
<dbReference type="InterPro" id="IPR019591">
    <property type="entry name" value="Mrp/NBP35_ATP-bd"/>
</dbReference>
<dbReference type="Gene3D" id="3.30.300.130">
    <property type="entry name" value="Fe-S cluster assembly (FSCA)"/>
    <property type="match status" value="1"/>
</dbReference>
<organism evidence="8 9">
    <name type="scientific">Candidatus Parvarchaeum acidophilus ARMAN-5</name>
    <dbReference type="NCBI Taxonomy" id="662762"/>
    <lineage>
        <taxon>Archaea</taxon>
        <taxon>Candidatus Parvarchaeota</taxon>
        <taxon>Candidatus Parvarchaeum</taxon>
    </lineage>
</organism>
<dbReference type="InterPro" id="IPR044304">
    <property type="entry name" value="NUBPL-like"/>
</dbReference>
<dbReference type="HAMAP" id="MF_02040">
    <property type="entry name" value="Mrp_NBP35"/>
    <property type="match status" value="1"/>
</dbReference>
<feature type="binding site" evidence="6">
    <location>
        <begin position="123"/>
        <end position="130"/>
    </location>
    <ligand>
        <name>ATP</name>
        <dbReference type="ChEBI" id="CHEBI:30616"/>
    </ligand>
</feature>
<dbReference type="GO" id="GO:0005524">
    <property type="term" value="F:ATP binding"/>
    <property type="evidence" value="ECO:0007669"/>
    <property type="project" value="UniProtKB-UniRule"/>
</dbReference>
<evidence type="ECO:0000256" key="1">
    <source>
        <dbReference type="ARBA" id="ARBA00022723"/>
    </source>
</evidence>
<feature type="domain" description="MIP18 family-like" evidence="7">
    <location>
        <begin position="9"/>
        <end position="79"/>
    </location>
</feature>
<dbReference type="SUPFAM" id="SSF117916">
    <property type="entry name" value="Fe-S cluster assembly (FSCA) domain-like"/>
    <property type="match status" value="1"/>
</dbReference>
<evidence type="ECO:0000256" key="5">
    <source>
        <dbReference type="ARBA" id="ARBA00023014"/>
    </source>
</evidence>
<evidence type="ECO:0000256" key="3">
    <source>
        <dbReference type="ARBA" id="ARBA00022840"/>
    </source>
</evidence>
<dbReference type="InterPro" id="IPR002744">
    <property type="entry name" value="MIP18-like"/>
</dbReference>
<keyword evidence="3 6" id="KW-0067">ATP-binding</keyword>
<dbReference type="PANTHER" id="PTHR42961:SF2">
    <property type="entry name" value="IRON-SULFUR PROTEIN NUBPL"/>
    <property type="match status" value="1"/>
</dbReference>
<gene>
    <name evidence="8" type="ORF">BJBARM5_0404</name>
</gene>
<keyword evidence="4 6" id="KW-0408">Iron</keyword>
<dbReference type="GO" id="GO:0016887">
    <property type="term" value="F:ATP hydrolysis activity"/>
    <property type="evidence" value="ECO:0007669"/>
    <property type="project" value="UniProtKB-UniRule"/>
</dbReference>
<dbReference type="AlphaFoldDB" id="D6GV93"/>
<evidence type="ECO:0000256" key="2">
    <source>
        <dbReference type="ARBA" id="ARBA00022741"/>
    </source>
</evidence>
<keyword evidence="1 6" id="KW-0479">Metal-binding</keyword>
<keyword evidence="6" id="KW-0378">Hydrolase</keyword>
<dbReference type="InterPro" id="IPR033756">
    <property type="entry name" value="YlxH/NBP35"/>
</dbReference>
<dbReference type="InterPro" id="IPR027417">
    <property type="entry name" value="P-loop_NTPase"/>
</dbReference>
<dbReference type="CDD" id="cd02037">
    <property type="entry name" value="Mrp_NBP35"/>
    <property type="match status" value="1"/>
</dbReference>
<dbReference type="PANTHER" id="PTHR42961">
    <property type="entry name" value="IRON-SULFUR PROTEIN NUBPL"/>
    <property type="match status" value="1"/>
</dbReference>
<dbReference type="GO" id="GO:0051539">
    <property type="term" value="F:4 iron, 4 sulfur cluster binding"/>
    <property type="evidence" value="ECO:0007669"/>
    <property type="project" value="TreeGrafter"/>
</dbReference>
<evidence type="ECO:0000313" key="9">
    <source>
        <dbReference type="Proteomes" id="UP000009376"/>
    </source>
</evidence>